<keyword evidence="3" id="KW-1185">Reference proteome</keyword>
<protein>
    <submittedName>
        <fullName evidence="2">Uncharacterized protein</fullName>
    </submittedName>
</protein>
<gene>
    <name evidence="2" type="ORF">CgunFtcFv8_024508</name>
</gene>
<feature type="region of interest" description="Disordered" evidence="1">
    <location>
        <begin position="1"/>
        <end position="31"/>
    </location>
</feature>
<evidence type="ECO:0000313" key="3">
    <source>
        <dbReference type="Proteomes" id="UP001331515"/>
    </source>
</evidence>
<reference evidence="2 3" key="1">
    <citation type="journal article" date="2023" name="Mol. Biol. Evol.">
        <title>Genomics of Secondarily Temperate Adaptation in the Only Non-Antarctic Icefish.</title>
        <authorList>
            <person name="Rivera-Colon A.G."/>
            <person name="Rayamajhi N."/>
            <person name="Minhas B.F."/>
            <person name="Madrigal G."/>
            <person name="Bilyk K.T."/>
            <person name="Yoon V."/>
            <person name="Hune M."/>
            <person name="Gregory S."/>
            <person name="Cheng C.H.C."/>
            <person name="Catchen J.M."/>
        </authorList>
    </citation>
    <scope>NUCLEOTIDE SEQUENCE [LARGE SCALE GENOMIC DNA]</scope>
    <source>
        <tissue evidence="2">White muscle</tissue>
    </source>
</reference>
<accession>A0AAN8DEM0</accession>
<comment type="caution">
    <text evidence="2">The sequence shown here is derived from an EMBL/GenBank/DDBJ whole genome shotgun (WGS) entry which is preliminary data.</text>
</comment>
<dbReference type="EMBL" id="JAURVH010001523">
    <property type="protein sequence ID" value="KAK5920729.1"/>
    <property type="molecule type" value="Genomic_DNA"/>
</dbReference>
<evidence type="ECO:0000313" key="2">
    <source>
        <dbReference type="EMBL" id="KAK5920729.1"/>
    </source>
</evidence>
<name>A0AAN8DEM0_CHAGU</name>
<sequence>MVTQGLLEVQLLTPPRGAAEEERNSTGFKDSSGLLLTLPPALPSPAPHVDLFPVIPCQTILLALRDCG</sequence>
<proteinExistence type="predicted"/>
<organism evidence="2 3">
    <name type="scientific">Champsocephalus gunnari</name>
    <name type="common">Mackerel icefish</name>
    <dbReference type="NCBI Taxonomy" id="52237"/>
    <lineage>
        <taxon>Eukaryota</taxon>
        <taxon>Metazoa</taxon>
        <taxon>Chordata</taxon>
        <taxon>Craniata</taxon>
        <taxon>Vertebrata</taxon>
        <taxon>Euteleostomi</taxon>
        <taxon>Actinopterygii</taxon>
        <taxon>Neopterygii</taxon>
        <taxon>Teleostei</taxon>
        <taxon>Neoteleostei</taxon>
        <taxon>Acanthomorphata</taxon>
        <taxon>Eupercaria</taxon>
        <taxon>Perciformes</taxon>
        <taxon>Notothenioidei</taxon>
        <taxon>Channichthyidae</taxon>
        <taxon>Champsocephalus</taxon>
    </lineage>
</organism>
<dbReference type="AlphaFoldDB" id="A0AAN8DEM0"/>
<evidence type="ECO:0000256" key="1">
    <source>
        <dbReference type="SAM" id="MobiDB-lite"/>
    </source>
</evidence>
<dbReference type="Proteomes" id="UP001331515">
    <property type="component" value="Unassembled WGS sequence"/>
</dbReference>